<sequence>MSSHEARTDPKQCPPGVSMAFTRRPSLPLLITNNNHRDKYRSRCHSQIAFPTNHGMFSFIKSISCPHCGVAYHMMNPYFGNYPLLNMWFPYKDFASINTSSQSTTTS</sequence>
<evidence type="ECO:0000313" key="2">
    <source>
        <dbReference type="Proteomes" id="UP000054653"/>
    </source>
</evidence>
<name>A0A0V1DBU8_TRIBR</name>
<dbReference type="AlphaFoldDB" id="A0A0V1DBU8"/>
<gene>
    <name evidence="1" type="ORF">T03_1617</name>
</gene>
<evidence type="ECO:0000313" key="1">
    <source>
        <dbReference type="EMBL" id="KRY58856.1"/>
    </source>
</evidence>
<organism evidence="1 2">
    <name type="scientific">Trichinella britovi</name>
    <name type="common">Parasitic roundworm</name>
    <dbReference type="NCBI Taxonomy" id="45882"/>
    <lineage>
        <taxon>Eukaryota</taxon>
        <taxon>Metazoa</taxon>
        <taxon>Ecdysozoa</taxon>
        <taxon>Nematoda</taxon>
        <taxon>Enoplea</taxon>
        <taxon>Dorylaimia</taxon>
        <taxon>Trichinellida</taxon>
        <taxon>Trichinellidae</taxon>
        <taxon>Trichinella</taxon>
    </lineage>
</organism>
<dbReference type="EMBL" id="JYDI01000017">
    <property type="protein sequence ID" value="KRY58856.1"/>
    <property type="molecule type" value="Genomic_DNA"/>
</dbReference>
<proteinExistence type="predicted"/>
<accession>A0A0V1DBU8</accession>
<reference evidence="1 2" key="1">
    <citation type="submission" date="2015-01" db="EMBL/GenBank/DDBJ databases">
        <title>Evolution of Trichinella species and genotypes.</title>
        <authorList>
            <person name="Korhonen P.K."/>
            <person name="Edoardo P."/>
            <person name="Giuseppe L.R."/>
            <person name="Gasser R.B."/>
        </authorList>
    </citation>
    <scope>NUCLEOTIDE SEQUENCE [LARGE SCALE GENOMIC DNA]</scope>
    <source>
        <strain evidence="1">ISS120</strain>
    </source>
</reference>
<comment type="caution">
    <text evidence="1">The sequence shown here is derived from an EMBL/GenBank/DDBJ whole genome shotgun (WGS) entry which is preliminary data.</text>
</comment>
<dbReference type="Proteomes" id="UP000054653">
    <property type="component" value="Unassembled WGS sequence"/>
</dbReference>
<keyword evidence="2" id="KW-1185">Reference proteome</keyword>
<protein>
    <submittedName>
        <fullName evidence="1">Uncharacterized protein</fullName>
    </submittedName>
</protein>